<protein>
    <submittedName>
        <fullName evidence="1">Uncharacterized protein</fullName>
    </submittedName>
</protein>
<dbReference type="Gene3D" id="3.30.460.40">
    <property type="match status" value="1"/>
</dbReference>
<sequence>MASQYSLLDYDSDEDREQNPEIPVSHLASAAFFIADLLDRHGITYALMGGFAVKLMGGTRNTRDVDIAFQAPGKMRDLCRVVEVEPRLVIPNTKLLGNMMKIFVLTGPRYDNCPTALRVEVGLIETVWTIGFQSSPRELNVNRKQLTVQTSSGPRSIYTLNILYLLRGKMAAFMSRSSENDLYDIRHLLRTYPDEIRASVHRLDPEAVIYFLGTVSEHNRAYWANFFGQ</sequence>
<evidence type="ECO:0000313" key="1">
    <source>
        <dbReference type="EMBL" id="PGH28957.1"/>
    </source>
</evidence>
<reference evidence="1 2" key="1">
    <citation type="submission" date="2017-10" db="EMBL/GenBank/DDBJ databases">
        <title>Comparative genomics in systemic dimorphic fungi from Ajellomycetaceae.</title>
        <authorList>
            <person name="Munoz J.F."/>
            <person name="Mcewen J.G."/>
            <person name="Clay O.K."/>
            <person name="Cuomo C.A."/>
        </authorList>
    </citation>
    <scope>NUCLEOTIDE SEQUENCE [LARGE SCALE GENOMIC DNA]</scope>
    <source>
        <strain evidence="1 2">UAMH4076</strain>
    </source>
</reference>
<evidence type="ECO:0000313" key="2">
    <source>
        <dbReference type="Proteomes" id="UP000226031"/>
    </source>
</evidence>
<proteinExistence type="predicted"/>
<accession>A0A2B7Z814</accession>
<dbReference type="InterPro" id="IPR043519">
    <property type="entry name" value="NT_sf"/>
</dbReference>
<dbReference type="Proteomes" id="UP000226031">
    <property type="component" value="Unassembled WGS sequence"/>
</dbReference>
<dbReference type="VEuPathDB" id="FungiDB:EMCG_04703"/>
<name>A0A2B7Z814_9EURO</name>
<dbReference type="AlphaFoldDB" id="A0A2B7Z814"/>
<dbReference type="Pfam" id="PF08843">
    <property type="entry name" value="AbiEii"/>
    <property type="match status" value="1"/>
</dbReference>
<keyword evidence="2" id="KW-1185">Reference proteome</keyword>
<dbReference type="EMBL" id="PDND01000293">
    <property type="protein sequence ID" value="PGH28957.1"/>
    <property type="molecule type" value="Genomic_DNA"/>
</dbReference>
<comment type="caution">
    <text evidence="1">The sequence shown here is derived from an EMBL/GenBank/DDBJ whole genome shotgun (WGS) entry which is preliminary data.</text>
</comment>
<dbReference type="SUPFAM" id="SSF81301">
    <property type="entry name" value="Nucleotidyltransferase"/>
    <property type="match status" value="1"/>
</dbReference>
<gene>
    <name evidence="1" type="ORF">GX50_08303</name>
</gene>
<dbReference type="InterPro" id="IPR014942">
    <property type="entry name" value="AbiEii"/>
</dbReference>
<organism evidence="1 2">
    <name type="scientific">[Emmonsia] crescens</name>
    <dbReference type="NCBI Taxonomy" id="73230"/>
    <lineage>
        <taxon>Eukaryota</taxon>
        <taxon>Fungi</taxon>
        <taxon>Dikarya</taxon>
        <taxon>Ascomycota</taxon>
        <taxon>Pezizomycotina</taxon>
        <taxon>Eurotiomycetes</taxon>
        <taxon>Eurotiomycetidae</taxon>
        <taxon>Onygenales</taxon>
        <taxon>Ajellomycetaceae</taxon>
        <taxon>Emergomyces</taxon>
    </lineage>
</organism>